<dbReference type="AlphaFoldDB" id="A0AAN7PGU9"/>
<protein>
    <submittedName>
        <fullName evidence="1">Uncharacterized protein</fullName>
    </submittedName>
</protein>
<dbReference type="EMBL" id="JARPUR010000001">
    <property type="protein sequence ID" value="KAK4885803.1"/>
    <property type="molecule type" value="Genomic_DNA"/>
</dbReference>
<proteinExistence type="predicted"/>
<comment type="caution">
    <text evidence="1">The sequence shown here is derived from an EMBL/GenBank/DDBJ whole genome shotgun (WGS) entry which is preliminary data.</text>
</comment>
<reference evidence="2" key="1">
    <citation type="submission" date="2023-01" db="EMBL/GenBank/DDBJ databases">
        <title>Key to firefly adult light organ development and bioluminescence: homeobox transcription factors regulate luciferase expression and transportation to peroxisome.</title>
        <authorList>
            <person name="Fu X."/>
        </authorList>
    </citation>
    <scope>NUCLEOTIDE SEQUENCE [LARGE SCALE GENOMIC DNA]</scope>
</reference>
<gene>
    <name evidence="1" type="ORF">RN001_002074</name>
</gene>
<accession>A0AAN7PGU9</accession>
<organism evidence="1 2">
    <name type="scientific">Aquatica leii</name>
    <dbReference type="NCBI Taxonomy" id="1421715"/>
    <lineage>
        <taxon>Eukaryota</taxon>
        <taxon>Metazoa</taxon>
        <taxon>Ecdysozoa</taxon>
        <taxon>Arthropoda</taxon>
        <taxon>Hexapoda</taxon>
        <taxon>Insecta</taxon>
        <taxon>Pterygota</taxon>
        <taxon>Neoptera</taxon>
        <taxon>Endopterygota</taxon>
        <taxon>Coleoptera</taxon>
        <taxon>Polyphaga</taxon>
        <taxon>Elateriformia</taxon>
        <taxon>Elateroidea</taxon>
        <taxon>Lampyridae</taxon>
        <taxon>Luciolinae</taxon>
        <taxon>Aquatica</taxon>
    </lineage>
</organism>
<name>A0AAN7PGU9_9COLE</name>
<evidence type="ECO:0000313" key="1">
    <source>
        <dbReference type="EMBL" id="KAK4885803.1"/>
    </source>
</evidence>
<sequence length="126" mass="14781">MWGYQNNIFDVMFDLCGDDGIRYIAVEYTLEKLPLITHFLRVPIKTERVCFSTEVQEGYARYSFKSHNSLFWNTLKLLCLPEATWACTYALELSVITEKLADFHKENRFLTRINAKITVASNELTW</sequence>
<keyword evidence="2" id="KW-1185">Reference proteome</keyword>
<dbReference type="Proteomes" id="UP001353858">
    <property type="component" value="Unassembled WGS sequence"/>
</dbReference>
<evidence type="ECO:0000313" key="2">
    <source>
        <dbReference type="Proteomes" id="UP001353858"/>
    </source>
</evidence>